<feature type="transmembrane region" description="Helical" evidence="7">
    <location>
        <begin position="412"/>
        <end position="437"/>
    </location>
</feature>
<dbReference type="GO" id="GO:0005886">
    <property type="term" value="C:plasma membrane"/>
    <property type="evidence" value="ECO:0007669"/>
    <property type="project" value="UniProtKB-SubCell"/>
</dbReference>
<feature type="coiled-coil region" evidence="6">
    <location>
        <begin position="182"/>
        <end position="259"/>
    </location>
</feature>
<evidence type="ECO:0000313" key="9">
    <source>
        <dbReference type="EMBL" id="OWQ97029.1"/>
    </source>
</evidence>
<evidence type="ECO:0000256" key="6">
    <source>
        <dbReference type="SAM" id="Coils"/>
    </source>
</evidence>
<dbReference type="PANTHER" id="PTHR32309:SF13">
    <property type="entry name" value="FERRIC ENTEROBACTIN TRANSPORT PROTEIN FEPE"/>
    <property type="match status" value="1"/>
</dbReference>
<keyword evidence="10" id="KW-1185">Reference proteome</keyword>
<keyword evidence="3 7" id="KW-0812">Transmembrane</keyword>
<reference evidence="9 10" key="1">
    <citation type="journal article" date="2010" name="Int. J. Syst. Evol. Microbiol.">
        <title>Sphingopyxis bauzanensis sp. nov., a psychrophilic bacterium isolated from soil.</title>
        <authorList>
            <person name="Zhang D.C."/>
            <person name="Liu H.C."/>
            <person name="Xin Y.H."/>
            <person name="Zhou Y.G."/>
            <person name="Schinner F."/>
            <person name="Margesin R."/>
        </authorList>
    </citation>
    <scope>NUCLEOTIDE SEQUENCE [LARGE SCALE GENOMIC DNA]</scope>
    <source>
        <strain evidence="9 10">DSM 22271</strain>
    </source>
</reference>
<dbReference type="AlphaFoldDB" id="A0A246JVD2"/>
<dbReference type="EMBL" id="NISK01000002">
    <property type="protein sequence ID" value="OWQ97029.1"/>
    <property type="molecule type" value="Genomic_DNA"/>
</dbReference>
<evidence type="ECO:0000256" key="2">
    <source>
        <dbReference type="ARBA" id="ARBA00022475"/>
    </source>
</evidence>
<dbReference type="InterPro" id="IPR050445">
    <property type="entry name" value="Bact_polysacc_biosynth/exp"/>
</dbReference>
<name>A0A246JVD2_9SPHN</name>
<evidence type="ECO:0000256" key="1">
    <source>
        <dbReference type="ARBA" id="ARBA00004651"/>
    </source>
</evidence>
<evidence type="ECO:0000256" key="7">
    <source>
        <dbReference type="SAM" id="Phobius"/>
    </source>
</evidence>
<keyword evidence="6" id="KW-0175">Coiled coil</keyword>
<evidence type="ECO:0000259" key="8">
    <source>
        <dbReference type="Pfam" id="PF02706"/>
    </source>
</evidence>
<keyword evidence="2" id="KW-1003">Cell membrane</keyword>
<dbReference type="Pfam" id="PF02706">
    <property type="entry name" value="Wzz"/>
    <property type="match status" value="1"/>
</dbReference>
<sequence length="481" mass="52314">MDETLYDPPLDDSAAGGNFLEQLPVILWQRRWFIIIPAVIGIVGAIAAALLIPPTYRSNAIMLVESPQLPKEVLGLDGGDMIDRRVAAIRQQITARPDLIQLIERHGLYTSARQSKPLSEVLDDMRSAITLTPAEAILPGRSTDSRTISFELAFEYSQPAQTQAVTQDLMDRVLQLDARGSAEQATNTVQFLTDQSAGLETQIAALQSQIAQINARNGSALSGGGVIMGGGTGSYDVQIAALQRENQLLIQQRNVAQTSDQRDPVVAAAEQRLASARSVYADTHPDVVIAKQALAEARKLAKSNSEKLPLDTIDEQIRFNNEQIAALRAAKAGETAQINSQLSAQARAPLVQQQISELQQRLNALNAQYDEVQNRLLSARAGVRAEDEQMTERLSVVEPPVIPDQPSWPNRWLIAAIGIGGGLGLGFILALAVELLLRPIRDPSALKSIFGAPPLGIIPIIEVTTVRRVGWRRFIPSRAKR</sequence>
<feature type="coiled-coil region" evidence="6">
    <location>
        <begin position="348"/>
        <end position="382"/>
    </location>
</feature>
<feature type="domain" description="Polysaccharide chain length determinant N-terminal" evidence="8">
    <location>
        <begin position="20"/>
        <end position="84"/>
    </location>
</feature>
<dbReference type="OrthoDB" id="7411292at2"/>
<feature type="transmembrane region" description="Helical" evidence="7">
    <location>
        <begin position="32"/>
        <end position="52"/>
    </location>
</feature>
<proteinExistence type="predicted"/>
<dbReference type="Proteomes" id="UP000197361">
    <property type="component" value="Unassembled WGS sequence"/>
</dbReference>
<evidence type="ECO:0000256" key="4">
    <source>
        <dbReference type="ARBA" id="ARBA00022989"/>
    </source>
</evidence>
<dbReference type="PANTHER" id="PTHR32309">
    <property type="entry name" value="TYROSINE-PROTEIN KINASE"/>
    <property type="match status" value="1"/>
</dbReference>
<protein>
    <submittedName>
        <fullName evidence="9">Lipopolysaccharide biosynthesis protein</fullName>
    </submittedName>
</protein>
<comment type="subcellular location">
    <subcellularLocation>
        <location evidence="1">Cell membrane</location>
        <topology evidence="1">Multi-pass membrane protein</topology>
    </subcellularLocation>
</comment>
<evidence type="ECO:0000256" key="5">
    <source>
        <dbReference type="ARBA" id="ARBA00023136"/>
    </source>
</evidence>
<evidence type="ECO:0000313" key="10">
    <source>
        <dbReference type="Proteomes" id="UP000197361"/>
    </source>
</evidence>
<organism evidence="9 10">
    <name type="scientific">Sphingopyxis bauzanensis</name>
    <dbReference type="NCBI Taxonomy" id="651663"/>
    <lineage>
        <taxon>Bacteria</taxon>
        <taxon>Pseudomonadati</taxon>
        <taxon>Pseudomonadota</taxon>
        <taxon>Alphaproteobacteria</taxon>
        <taxon>Sphingomonadales</taxon>
        <taxon>Sphingomonadaceae</taxon>
        <taxon>Sphingopyxis</taxon>
    </lineage>
</organism>
<keyword evidence="4 7" id="KW-1133">Transmembrane helix</keyword>
<accession>A0A246JVD2</accession>
<dbReference type="RefSeq" id="WP_088440884.1">
    <property type="nucleotide sequence ID" value="NZ_BMMC01000003.1"/>
</dbReference>
<gene>
    <name evidence="9" type="ORF">CDQ92_08035</name>
</gene>
<dbReference type="GO" id="GO:0004713">
    <property type="term" value="F:protein tyrosine kinase activity"/>
    <property type="evidence" value="ECO:0007669"/>
    <property type="project" value="TreeGrafter"/>
</dbReference>
<keyword evidence="5 7" id="KW-0472">Membrane</keyword>
<evidence type="ECO:0000256" key="3">
    <source>
        <dbReference type="ARBA" id="ARBA00022692"/>
    </source>
</evidence>
<comment type="caution">
    <text evidence="9">The sequence shown here is derived from an EMBL/GenBank/DDBJ whole genome shotgun (WGS) entry which is preliminary data.</text>
</comment>
<dbReference type="InterPro" id="IPR003856">
    <property type="entry name" value="LPS_length_determ_N"/>
</dbReference>